<feature type="region of interest" description="Disordered" evidence="1">
    <location>
        <begin position="1"/>
        <end position="31"/>
    </location>
</feature>
<protein>
    <submittedName>
        <fullName evidence="2">Uncharacterized protein</fullName>
    </submittedName>
</protein>
<dbReference type="Proteomes" id="UP000736787">
    <property type="component" value="Unassembled WGS sequence"/>
</dbReference>
<feature type="region of interest" description="Disordered" evidence="1">
    <location>
        <begin position="150"/>
        <end position="169"/>
    </location>
</feature>
<dbReference type="EMBL" id="RCMV01000038">
    <property type="protein sequence ID" value="KAG3227274.1"/>
    <property type="molecule type" value="Genomic_DNA"/>
</dbReference>
<dbReference type="EMBL" id="RCMK01000054">
    <property type="protein sequence ID" value="KAG2951309.1"/>
    <property type="molecule type" value="Genomic_DNA"/>
</dbReference>
<evidence type="ECO:0000313" key="4">
    <source>
        <dbReference type="EMBL" id="KAG3227274.1"/>
    </source>
</evidence>
<gene>
    <name evidence="2" type="ORF">PC115_g5974</name>
    <name evidence="3" type="ORF">PC117_g3723</name>
    <name evidence="4" type="ORF">PC129_g2189</name>
</gene>
<dbReference type="EMBL" id="RCMI01000128">
    <property type="protein sequence ID" value="KAG2931905.1"/>
    <property type="molecule type" value="Genomic_DNA"/>
</dbReference>
<dbReference type="AlphaFoldDB" id="A0A8T1D4E5"/>
<dbReference type="Proteomes" id="UP000760860">
    <property type="component" value="Unassembled WGS sequence"/>
</dbReference>
<reference evidence="2" key="1">
    <citation type="submission" date="2018-10" db="EMBL/GenBank/DDBJ databases">
        <title>Effector identification in a new, highly contiguous assembly of the strawberry crown rot pathogen Phytophthora cactorum.</title>
        <authorList>
            <person name="Armitage A.D."/>
            <person name="Nellist C.F."/>
            <person name="Bates H."/>
            <person name="Vickerstaff R.J."/>
            <person name="Harrison R.J."/>
        </authorList>
    </citation>
    <scope>NUCLEOTIDE SEQUENCE</scope>
    <source>
        <strain evidence="2">4032</strain>
        <strain evidence="3">4040</strain>
        <strain evidence="4">P421</strain>
    </source>
</reference>
<feature type="compositionally biased region" description="Polar residues" evidence="1">
    <location>
        <begin position="203"/>
        <end position="212"/>
    </location>
</feature>
<feature type="region of interest" description="Disordered" evidence="1">
    <location>
        <begin position="243"/>
        <end position="262"/>
    </location>
</feature>
<dbReference type="VEuPathDB" id="FungiDB:PC110_g11112"/>
<evidence type="ECO:0000313" key="3">
    <source>
        <dbReference type="EMBL" id="KAG2951309.1"/>
    </source>
</evidence>
<feature type="compositionally biased region" description="Polar residues" evidence="1">
    <location>
        <begin position="156"/>
        <end position="169"/>
    </location>
</feature>
<proteinExistence type="predicted"/>
<evidence type="ECO:0000313" key="2">
    <source>
        <dbReference type="EMBL" id="KAG2931905.1"/>
    </source>
</evidence>
<evidence type="ECO:0000313" key="5">
    <source>
        <dbReference type="Proteomes" id="UP000774804"/>
    </source>
</evidence>
<feature type="region of interest" description="Disordered" evidence="1">
    <location>
        <begin position="174"/>
        <end position="219"/>
    </location>
</feature>
<feature type="compositionally biased region" description="Basic and acidic residues" evidence="1">
    <location>
        <begin position="1"/>
        <end position="10"/>
    </location>
</feature>
<organism evidence="2 5">
    <name type="scientific">Phytophthora cactorum</name>
    <dbReference type="NCBI Taxonomy" id="29920"/>
    <lineage>
        <taxon>Eukaryota</taxon>
        <taxon>Sar</taxon>
        <taxon>Stramenopiles</taxon>
        <taxon>Oomycota</taxon>
        <taxon>Peronosporomycetes</taxon>
        <taxon>Peronosporales</taxon>
        <taxon>Peronosporaceae</taxon>
        <taxon>Phytophthora</taxon>
    </lineage>
</organism>
<sequence>MEQTEQDARSRQRRSAKGKDKATGRRKKSVVTPVSFKLHTELLAEKRTQQREEKEVAHLRHAQQKILGKKTVNDFAQLKLIRRESAATRSRSLHCNGKTLNLSRKSKECELIKPSYIIPERTVRLESRPLMSARLSRPALVADSLPQRPMSAKPVLQSQYRSSVGHTASLDSDEEAKLLDNAPPKTYLKKKRKKKSIDRKSGRLTSCKSTPVLSDKAEHSESLPVCKKINIVVHMRNLQLVEEQNTPSGASPPVISREAWGD</sequence>
<comment type="caution">
    <text evidence="2">The sequence shown here is derived from an EMBL/GenBank/DDBJ whole genome shotgun (WGS) entry which is preliminary data.</text>
</comment>
<evidence type="ECO:0000256" key="1">
    <source>
        <dbReference type="SAM" id="MobiDB-lite"/>
    </source>
</evidence>
<accession>A0A8T1D4E5</accession>
<name>A0A8T1D4E5_9STRA</name>
<dbReference type="Proteomes" id="UP000774804">
    <property type="component" value="Unassembled WGS sequence"/>
</dbReference>
<feature type="compositionally biased region" description="Basic residues" evidence="1">
    <location>
        <begin position="187"/>
        <end position="197"/>
    </location>
</feature>